<dbReference type="Proteomes" id="UP001173801">
    <property type="component" value="Unassembled WGS sequence"/>
</dbReference>
<dbReference type="SUPFAM" id="SSF52540">
    <property type="entry name" value="P-loop containing nucleoside triphosphate hydrolases"/>
    <property type="match status" value="1"/>
</dbReference>
<dbReference type="RefSeq" id="WP_284937771.1">
    <property type="nucleotide sequence ID" value="NZ_JANURM010000008.1"/>
</dbReference>
<dbReference type="Gene3D" id="3.40.50.300">
    <property type="entry name" value="P-loop containing nucleotide triphosphate hydrolases"/>
    <property type="match status" value="1"/>
</dbReference>
<sequence length="205" mass="23666">MISKIVISNDFMGLKSEFESEFKHNVKFFISDDFLIENAQALIKEAYIAEKDEKMLVVMAKSFRIEAQNSILKILEEPPRNIFFTIVSPSKNLLLPTIRSRLSVTNLLTKSERTKSGLNLKQLDLKEIYTFLDEISKKEQTDELGKNELKELVSSIIFEAINLGFKFSQNELEYFYKLVHLCELNAKSPQILTPLLLTILRKGRV</sequence>
<accession>A0ABT7HQH6</accession>
<gene>
    <name evidence="1" type="ORF">NYG85_07025</name>
</gene>
<comment type="caution">
    <text evidence="1">The sequence shown here is derived from an EMBL/GenBank/DDBJ whole genome shotgun (WGS) entry which is preliminary data.</text>
</comment>
<dbReference type="Pfam" id="PF13177">
    <property type="entry name" value="DNA_pol3_delta2"/>
    <property type="match status" value="1"/>
</dbReference>
<dbReference type="InterPro" id="IPR027417">
    <property type="entry name" value="P-loop_NTPase"/>
</dbReference>
<dbReference type="EMBL" id="JANURM010000008">
    <property type="protein sequence ID" value="MDL0089113.1"/>
    <property type="molecule type" value="Genomic_DNA"/>
</dbReference>
<protein>
    <submittedName>
        <fullName evidence="1">DNA polymerase III subunit delta</fullName>
    </submittedName>
</protein>
<organism evidence="1 2">
    <name type="scientific">Campylobacter gastrosuis</name>
    <dbReference type="NCBI Taxonomy" id="2974576"/>
    <lineage>
        <taxon>Bacteria</taxon>
        <taxon>Pseudomonadati</taxon>
        <taxon>Campylobacterota</taxon>
        <taxon>Epsilonproteobacteria</taxon>
        <taxon>Campylobacterales</taxon>
        <taxon>Campylobacteraceae</taxon>
        <taxon>Campylobacter</taxon>
    </lineage>
</organism>
<name>A0ABT7HQH6_9BACT</name>
<keyword evidence="2" id="KW-1185">Reference proteome</keyword>
<evidence type="ECO:0000313" key="2">
    <source>
        <dbReference type="Proteomes" id="UP001173801"/>
    </source>
</evidence>
<proteinExistence type="predicted"/>
<evidence type="ECO:0000313" key="1">
    <source>
        <dbReference type="EMBL" id="MDL0089113.1"/>
    </source>
</evidence>
<reference evidence="1" key="1">
    <citation type="submission" date="2022-08" db="EMBL/GenBank/DDBJ databases">
        <authorList>
            <person name="Wang H."/>
        </authorList>
    </citation>
    <scope>NUCLEOTIDE SEQUENCE</scope>
    <source>
        <strain evidence="1">PS10</strain>
    </source>
</reference>
<reference evidence="1" key="2">
    <citation type="journal article" date="2023" name="Microorganisms">
        <title>Isolation and Genomic Characteristics of Cat-Borne Campylobacter felis sp. nov. and Sheep-Borne Campylobacter ovis sp. nov.</title>
        <authorList>
            <person name="Wang H."/>
            <person name="Li Y."/>
            <person name="Gu Y."/>
            <person name="Zhou G."/>
            <person name="Chen X."/>
            <person name="Zhang X."/>
            <person name="Shao Z."/>
            <person name="Zhang J."/>
            <person name="Zhang M."/>
        </authorList>
    </citation>
    <scope>NUCLEOTIDE SEQUENCE</scope>
    <source>
        <strain evidence="1">PS10</strain>
    </source>
</reference>
<dbReference type="NCBIfam" id="NF006296">
    <property type="entry name" value="PRK08485.1"/>
    <property type="match status" value="1"/>
</dbReference>